<gene>
    <name evidence="1" type="ORF">LPJ53_005765</name>
</gene>
<sequence length="126" mass="14035">MLSHAITEAFTAVEGGALLMLKLYHQFAAALTESQTAFGHVFQGFIQASLDNLDDKDLTTPVDDQLGHTANVGMAHYACSNLDFGQLYQHKMWCYCDLSCEWHVMLGLDKWALPGHFNPKIDEPCT</sequence>
<reference evidence="1" key="1">
    <citation type="submission" date="2022-07" db="EMBL/GenBank/DDBJ databases">
        <title>Phylogenomic reconstructions and comparative analyses of Kickxellomycotina fungi.</title>
        <authorList>
            <person name="Reynolds N.K."/>
            <person name="Stajich J.E."/>
            <person name="Barry K."/>
            <person name="Grigoriev I.V."/>
            <person name="Crous P."/>
            <person name="Smith M.E."/>
        </authorList>
    </citation>
    <scope>NUCLEOTIDE SEQUENCE</scope>
    <source>
        <strain evidence="1">NBRC 32514</strain>
    </source>
</reference>
<comment type="caution">
    <text evidence="1">The sequence shown here is derived from an EMBL/GenBank/DDBJ whole genome shotgun (WGS) entry which is preliminary data.</text>
</comment>
<keyword evidence="2" id="KW-1185">Reference proteome</keyword>
<evidence type="ECO:0000313" key="1">
    <source>
        <dbReference type="EMBL" id="KAJ1719483.1"/>
    </source>
</evidence>
<dbReference type="Proteomes" id="UP001149813">
    <property type="component" value="Unassembled WGS sequence"/>
</dbReference>
<evidence type="ECO:0000313" key="2">
    <source>
        <dbReference type="Proteomes" id="UP001149813"/>
    </source>
</evidence>
<proteinExistence type="predicted"/>
<organism evidence="1 2">
    <name type="scientific">Coemansia erecta</name>
    <dbReference type="NCBI Taxonomy" id="147472"/>
    <lineage>
        <taxon>Eukaryota</taxon>
        <taxon>Fungi</taxon>
        <taxon>Fungi incertae sedis</taxon>
        <taxon>Zoopagomycota</taxon>
        <taxon>Kickxellomycotina</taxon>
        <taxon>Kickxellomycetes</taxon>
        <taxon>Kickxellales</taxon>
        <taxon>Kickxellaceae</taxon>
        <taxon>Coemansia</taxon>
    </lineage>
</organism>
<accession>A0A9W7XW24</accession>
<dbReference type="EMBL" id="JANBOJ010000392">
    <property type="protein sequence ID" value="KAJ1719483.1"/>
    <property type="molecule type" value="Genomic_DNA"/>
</dbReference>
<dbReference type="AlphaFoldDB" id="A0A9W7XW24"/>
<name>A0A9W7XW24_9FUNG</name>
<protein>
    <submittedName>
        <fullName evidence="1">Uncharacterized protein</fullName>
    </submittedName>
</protein>